<feature type="compositionally biased region" description="Polar residues" evidence="1">
    <location>
        <begin position="214"/>
        <end position="225"/>
    </location>
</feature>
<sequence>MTTILAAVSKLRGCVNHIENKNPSNASEQDILNQAKTLLEQDIKYNKGFKFDHVWPILKDTEKFSNNHTSRAAAFPEEGRNVMSSSSFQDESSPSSDMNSFDLNMNSEEATVNISQRPMGMKKAKRKQQSDEPFKQMMEQNDRLIKAIAKGTSEKNEIQRQKVEVQRMKQENKILFADLNSITDPASREYIKNQRAIILRRRAPTNQYEEHGEGSQSQYHGSQYRASRYQGEQAEREQVGAEHVQGQQPQGQQSQGENQRSPSDQQDYTQYYHYFSGTENNYPGY</sequence>
<evidence type="ECO:0000256" key="1">
    <source>
        <dbReference type="SAM" id="MobiDB-lite"/>
    </source>
</evidence>
<evidence type="ECO:0000313" key="3">
    <source>
        <dbReference type="EMBL" id="VVA92369.1"/>
    </source>
</evidence>
<dbReference type="PANTHER" id="PTHR45125">
    <property type="entry name" value="F21J9.4-RELATED"/>
    <property type="match status" value="1"/>
</dbReference>
<reference evidence="3" key="1">
    <citation type="submission" date="2019-07" db="EMBL/GenBank/DDBJ databases">
        <authorList>
            <person name="Dittberner H."/>
        </authorList>
    </citation>
    <scope>NUCLEOTIDE SEQUENCE [LARGE SCALE GENOMIC DNA]</scope>
</reference>
<gene>
    <name evidence="3" type="ORF">ANE_LOCUS2814</name>
</gene>
<organism evidence="3 4">
    <name type="scientific">Arabis nemorensis</name>
    <dbReference type="NCBI Taxonomy" id="586526"/>
    <lineage>
        <taxon>Eukaryota</taxon>
        <taxon>Viridiplantae</taxon>
        <taxon>Streptophyta</taxon>
        <taxon>Embryophyta</taxon>
        <taxon>Tracheophyta</taxon>
        <taxon>Spermatophyta</taxon>
        <taxon>Magnoliopsida</taxon>
        <taxon>eudicotyledons</taxon>
        <taxon>Gunneridae</taxon>
        <taxon>Pentapetalae</taxon>
        <taxon>rosids</taxon>
        <taxon>malvids</taxon>
        <taxon>Brassicales</taxon>
        <taxon>Brassicaceae</taxon>
        <taxon>Arabideae</taxon>
        <taxon>Arabis</taxon>
    </lineage>
</organism>
<feature type="compositionally biased region" description="Low complexity" evidence="1">
    <location>
        <begin position="245"/>
        <end position="259"/>
    </location>
</feature>
<dbReference type="AlphaFoldDB" id="A0A565AUQ0"/>
<feature type="compositionally biased region" description="Polar residues" evidence="1">
    <location>
        <begin position="260"/>
        <end position="269"/>
    </location>
</feature>
<accession>A0A565AUQ0</accession>
<dbReference type="EMBL" id="CABITT030000001">
    <property type="protein sequence ID" value="VVA92369.1"/>
    <property type="molecule type" value="Genomic_DNA"/>
</dbReference>
<feature type="compositionally biased region" description="Low complexity" evidence="1">
    <location>
        <begin position="84"/>
        <end position="96"/>
    </location>
</feature>
<name>A0A565AUQ0_9BRAS</name>
<dbReference type="PANTHER" id="PTHR45125:SF51">
    <property type="entry name" value="F21J9.4-RELATED"/>
    <property type="match status" value="1"/>
</dbReference>
<keyword evidence="4" id="KW-1185">Reference proteome</keyword>
<protein>
    <recommendedName>
        <fullName evidence="2">No apical meristem-associated C-terminal domain-containing protein</fullName>
    </recommendedName>
</protein>
<feature type="region of interest" description="Disordered" evidence="1">
    <location>
        <begin position="76"/>
        <end position="99"/>
    </location>
</feature>
<evidence type="ECO:0000259" key="2">
    <source>
        <dbReference type="Pfam" id="PF14303"/>
    </source>
</evidence>
<feature type="domain" description="No apical meristem-associated C-terminal" evidence="2">
    <location>
        <begin position="47"/>
        <end position="197"/>
    </location>
</feature>
<dbReference type="Proteomes" id="UP000489600">
    <property type="component" value="Unassembled WGS sequence"/>
</dbReference>
<comment type="caution">
    <text evidence="3">The sequence shown here is derived from an EMBL/GenBank/DDBJ whole genome shotgun (WGS) entry which is preliminary data.</text>
</comment>
<feature type="region of interest" description="Disordered" evidence="1">
    <location>
        <begin position="202"/>
        <end position="285"/>
    </location>
</feature>
<proteinExistence type="predicted"/>
<evidence type="ECO:0000313" key="4">
    <source>
        <dbReference type="Proteomes" id="UP000489600"/>
    </source>
</evidence>
<dbReference type="InterPro" id="IPR029466">
    <property type="entry name" value="NAM-associated_C"/>
</dbReference>
<dbReference type="OrthoDB" id="1078293at2759"/>
<dbReference type="Pfam" id="PF14303">
    <property type="entry name" value="NAM-associated"/>
    <property type="match status" value="1"/>
</dbReference>